<comment type="caution">
    <text evidence="4">The sequence shown here is derived from an EMBL/GenBank/DDBJ whole genome shotgun (WGS) entry which is preliminary data.</text>
</comment>
<dbReference type="SUPFAM" id="SSF54928">
    <property type="entry name" value="RNA-binding domain, RBD"/>
    <property type="match status" value="2"/>
</dbReference>
<organism evidence="4 5">
    <name type="scientific">Basidiobolus ranarum</name>
    <dbReference type="NCBI Taxonomy" id="34480"/>
    <lineage>
        <taxon>Eukaryota</taxon>
        <taxon>Fungi</taxon>
        <taxon>Fungi incertae sedis</taxon>
        <taxon>Zoopagomycota</taxon>
        <taxon>Entomophthoromycotina</taxon>
        <taxon>Basidiobolomycetes</taxon>
        <taxon>Basidiobolales</taxon>
        <taxon>Basidiobolaceae</taxon>
        <taxon>Basidiobolus</taxon>
    </lineage>
</organism>
<evidence type="ECO:0000313" key="5">
    <source>
        <dbReference type="Proteomes" id="UP001479436"/>
    </source>
</evidence>
<protein>
    <recommendedName>
        <fullName evidence="3">RRM domain-containing protein</fullName>
    </recommendedName>
</protein>
<proteinExistence type="predicted"/>
<dbReference type="EMBL" id="JASJQH010000070">
    <property type="protein sequence ID" value="KAK9767557.1"/>
    <property type="molecule type" value="Genomic_DNA"/>
</dbReference>
<dbReference type="CDD" id="cd12245">
    <property type="entry name" value="RRM_scw1_like"/>
    <property type="match status" value="1"/>
</dbReference>
<evidence type="ECO:0000313" key="4">
    <source>
        <dbReference type="EMBL" id="KAK9767557.1"/>
    </source>
</evidence>
<dbReference type="Pfam" id="PF00076">
    <property type="entry name" value="RRM_1"/>
    <property type="match status" value="1"/>
</dbReference>
<feature type="domain" description="RRM" evidence="3">
    <location>
        <begin position="304"/>
        <end position="382"/>
    </location>
</feature>
<dbReference type="Proteomes" id="UP001479436">
    <property type="component" value="Unassembled WGS sequence"/>
</dbReference>
<dbReference type="InterPro" id="IPR012677">
    <property type="entry name" value="Nucleotide-bd_a/b_plait_sf"/>
</dbReference>
<dbReference type="SMART" id="SM00360">
    <property type="entry name" value="RRM"/>
    <property type="match status" value="2"/>
</dbReference>
<reference evidence="4 5" key="1">
    <citation type="submission" date="2023-04" db="EMBL/GenBank/DDBJ databases">
        <title>Genome of Basidiobolus ranarum AG-B5.</title>
        <authorList>
            <person name="Stajich J.E."/>
            <person name="Carter-House D."/>
            <person name="Gryganskyi A."/>
        </authorList>
    </citation>
    <scope>NUCLEOTIDE SEQUENCE [LARGE SCALE GENOMIC DNA]</scope>
    <source>
        <strain evidence="4 5">AG-B5</strain>
    </source>
</reference>
<name>A0ABR2X1K2_9FUNG</name>
<dbReference type="Gene3D" id="3.30.70.330">
    <property type="match status" value="2"/>
</dbReference>
<evidence type="ECO:0000256" key="2">
    <source>
        <dbReference type="PROSITE-ProRule" id="PRU00176"/>
    </source>
</evidence>
<evidence type="ECO:0000259" key="3">
    <source>
        <dbReference type="PROSITE" id="PS50102"/>
    </source>
</evidence>
<dbReference type="PROSITE" id="PS50102">
    <property type="entry name" value="RRM"/>
    <property type="match status" value="2"/>
</dbReference>
<sequence length="388" mass="42304">MNQSEEITTIFVIGFPEDMLEREFQNMFVFSPGFEAATLKVSQTHETEDGTRKQTIGFAKFRSRLEALQARDILSGKKVDTERCCLLKAEMAKKNLLIKRGLLTEGAFMNSSMNLVQALTPNGAFSLGKKKFPGNSALNAAYDSLFPGGPILPSGLLASPQPPIHEFNMDYETSSLVSSSPPHDDELLEMQEDINISSMLGATASRVVGYNPSRSMTAPATFDGIDNSFSFPKFSISTSLGQHSTLFGGNTNLSPTSDFSPFNLGTGAEATISTSLPSPSPTSISSCMPPTLRVNSGDQNPPCNTLYVGNLPMNTMEEELRQLFSTQPGYKRLCFRMKPHAGPMCFVEFDDIQFASYTLHELQGHLLSNSVKGGIRLSYSKNPLGVRS</sequence>
<keyword evidence="1 2" id="KW-0694">RNA-binding</keyword>
<evidence type="ECO:0000256" key="1">
    <source>
        <dbReference type="ARBA" id="ARBA00022884"/>
    </source>
</evidence>
<feature type="domain" description="RRM" evidence="3">
    <location>
        <begin position="8"/>
        <end position="94"/>
    </location>
</feature>
<dbReference type="InterPro" id="IPR035979">
    <property type="entry name" value="RBD_domain_sf"/>
</dbReference>
<keyword evidence="5" id="KW-1185">Reference proteome</keyword>
<gene>
    <name evidence="4" type="ORF">K7432_002572</name>
</gene>
<dbReference type="InterPro" id="IPR000504">
    <property type="entry name" value="RRM_dom"/>
</dbReference>
<accession>A0ABR2X1K2</accession>
<dbReference type="PANTHER" id="PTHR10501">
    <property type="entry name" value="U1 SMALL NUCLEAR RIBONUCLEOPROTEIN A/U2 SMALL NUCLEAR RIBONUCLEOPROTEIN B"/>
    <property type="match status" value="1"/>
</dbReference>